<keyword evidence="4" id="KW-1185">Reference proteome</keyword>
<dbReference type="GeneID" id="65210336"/>
<protein>
    <submittedName>
        <fullName evidence="3">4-phosphopantetheinyl transferase</fullName>
    </submittedName>
</protein>
<keyword evidence="1 3" id="KW-0808">Transferase</keyword>
<dbReference type="SUPFAM" id="SSF56214">
    <property type="entry name" value="4'-phosphopantetheinyl transferase"/>
    <property type="match status" value="1"/>
</dbReference>
<gene>
    <name evidence="3" type="ORF">TD3509T_2233</name>
</gene>
<evidence type="ECO:0000313" key="3">
    <source>
        <dbReference type="EMBL" id="CAL2087481.1"/>
    </source>
</evidence>
<dbReference type="InterPro" id="IPR037143">
    <property type="entry name" value="4-PPantetheinyl_Trfase_dom_sf"/>
</dbReference>
<evidence type="ECO:0000259" key="2">
    <source>
        <dbReference type="Pfam" id="PF01648"/>
    </source>
</evidence>
<dbReference type="RefSeq" id="WP_101903285.1">
    <property type="nucleotide sequence ID" value="NZ_JBFKZU010000001.1"/>
</dbReference>
<feature type="domain" description="4'-phosphopantetheinyl transferase" evidence="2">
    <location>
        <begin position="104"/>
        <end position="179"/>
    </location>
</feature>
<dbReference type="Gene3D" id="3.90.470.20">
    <property type="entry name" value="4'-phosphopantetheinyl transferase domain"/>
    <property type="match status" value="2"/>
</dbReference>
<evidence type="ECO:0000313" key="4">
    <source>
        <dbReference type="Proteomes" id="UP001497514"/>
    </source>
</evidence>
<dbReference type="EMBL" id="OZ038524">
    <property type="protein sequence ID" value="CAL2087481.1"/>
    <property type="molecule type" value="Genomic_DNA"/>
</dbReference>
<name>A0ABP1ER65_9FLAO</name>
<dbReference type="GO" id="GO:0016740">
    <property type="term" value="F:transferase activity"/>
    <property type="evidence" value="ECO:0007669"/>
    <property type="project" value="UniProtKB-KW"/>
</dbReference>
<dbReference type="Pfam" id="PF01648">
    <property type="entry name" value="ACPS"/>
    <property type="match status" value="1"/>
</dbReference>
<proteinExistence type="predicted"/>
<sequence>MPVHKTITINSNTNVLIWKIEESFDELSENITLNKRSINRLNSMKSDLHRKGFLSVRQLLKKAGYTDDDLIYDEFGKPHLKDGKFISITHSFIFSAIIISDDKPVGIDIEKQRDKIVKIAPKFTPIEAYKSIANHSALVSKLTIVWGAKESLYKIYGKKKLHFLKNIYIDDFSFESNENNKTTGKILYEGITDEYQIYFLETEGFTCVYAI</sequence>
<dbReference type="InterPro" id="IPR008278">
    <property type="entry name" value="4-PPantetheinyl_Trfase_dom"/>
</dbReference>
<evidence type="ECO:0000256" key="1">
    <source>
        <dbReference type="ARBA" id="ARBA00022679"/>
    </source>
</evidence>
<reference evidence="3 4" key="1">
    <citation type="submission" date="2024-05" db="EMBL/GenBank/DDBJ databases">
        <authorList>
            <person name="Duchaud E."/>
        </authorList>
    </citation>
    <scope>NUCLEOTIDE SEQUENCE [LARGE SCALE GENOMIC DNA]</scope>
    <source>
        <strain evidence="3">Ena-SAMPLE-TAB-13-05-2024-13:56:06:370-140309</strain>
    </source>
</reference>
<dbReference type="Proteomes" id="UP001497514">
    <property type="component" value="Chromosome"/>
</dbReference>
<accession>A0ABP1ER65</accession>
<organism evidence="3 4">
    <name type="scientific">Tenacibaculum dicentrarchi</name>
    <dbReference type="NCBI Taxonomy" id="669041"/>
    <lineage>
        <taxon>Bacteria</taxon>
        <taxon>Pseudomonadati</taxon>
        <taxon>Bacteroidota</taxon>
        <taxon>Flavobacteriia</taxon>
        <taxon>Flavobacteriales</taxon>
        <taxon>Flavobacteriaceae</taxon>
        <taxon>Tenacibaculum</taxon>
    </lineage>
</organism>